<keyword evidence="3" id="KW-1185">Reference proteome</keyword>
<feature type="region of interest" description="Disordered" evidence="1">
    <location>
        <begin position="720"/>
        <end position="823"/>
    </location>
</feature>
<feature type="compositionally biased region" description="Polar residues" evidence="1">
    <location>
        <begin position="78"/>
        <end position="90"/>
    </location>
</feature>
<feature type="region of interest" description="Disordered" evidence="1">
    <location>
        <begin position="613"/>
        <end position="655"/>
    </location>
</feature>
<feature type="region of interest" description="Disordered" evidence="1">
    <location>
        <begin position="204"/>
        <end position="235"/>
    </location>
</feature>
<evidence type="ECO:0000256" key="1">
    <source>
        <dbReference type="SAM" id="MobiDB-lite"/>
    </source>
</evidence>
<feature type="compositionally biased region" description="Polar residues" evidence="1">
    <location>
        <begin position="217"/>
        <end position="233"/>
    </location>
</feature>
<feature type="compositionally biased region" description="Low complexity" evidence="1">
    <location>
        <begin position="248"/>
        <end position="263"/>
    </location>
</feature>
<proteinExistence type="predicted"/>
<feature type="region of interest" description="Disordered" evidence="1">
    <location>
        <begin position="1"/>
        <end position="186"/>
    </location>
</feature>
<sequence length="845" mass="88999">MPVAYSVGATPPLTRKDGAGSRFRPSTPAGGGSDLSPTRHRFLRSPLASTGRRDEHTQGGKIPWDSPASPVDDRAPSPTATRQTKTSQREQPPLTVYEAWSPALDTDFGLEDDFAGADGDDDAASSLAVPSSSSTKAGGRLRALVHKGSKFSLRALREHHHSAAAAPRSPPTSPSSASSRFHFPSSTASDLSRAASFDLLQPPTLASSTRVYPREISSPQPGRTPPLSASTIGTSPFLTTPLPSPAFSSLSLSSSSNPSLPLASERERKGSAGRACDEDWAVPRKGSVGGKAARLLGEEVVPSGKAAKVLGMERKKTLVKKLVCIVRTGPGSTTNSSASRPSVASLWTTDEPERPALPSSIPYRPTSATGHVRQRSLSVPARYGAESPIATSPRQRAQFPAWQPPSPESPSLRSLAELSEPGASPTNTLRQLRSRSPSPVPAQHRRSSSLESFPLTARVTSFASSAFHPHGGRGVPSFVPSLPDFDFRNSTFLEQDPDGLPPLETKRLSPASIRFSAIFGPADGASIDQSGMLFGSSPGTTPVAWFAHLLSRIGDVNAGAEEIIDAPLIGRKDVDVVFVLLDRKADQRCRSASAAAASAAPLAPPCAGTRYAPGAARAARTHSTRSRVDAGAGKERRLREREESEQSAASVNSIGEMERRAVEECSAAVGALEQPQRKKQSTRSAKREVVKRQSRPFLEMDWSSDDGDPSLVPLRQPRLAAAHESSRPPLPRSSSLVASGLTSAPVSAFSSSSSSAAATPRQRLSPAPLVPPSTPHVRSASKTSNDSTGGASSILSLSESDDDGDKGMLGAFPSPPLAGLRIETTGEGYGFPVQVAQQQQAVRRR</sequence>
<feature type="compositionally biased region" description="Acidic residues" evidence="1">
    <location>
        <begin position="108"/>
        <end position="123"/>
    </location>
</feature>
<organism evidence="2 3">
    <name type="scientific">Rhodotorula paludigena</name>
    <dbReference type="NCBI Taxonomy" id="86838"/>
    <lineage>
        <taxon>Eukaryota</taxon>
        <taxon>Fungi</taxon>
        <taxon>Dikarya</taxon>
        <taxon>Basidiomycota</taxon>
        <taxon>Pucciniomycotina</taxon>
        <taxon>Microbotryomycetes</taxon>
        <taxon>Sporidiobolales</taxon>
        <taxon>Sporidiobolaceae</taxon>
        <taxon>Rhodotorula</taxon>
    </lineage>
</organism>
<feature type="compositionally biased region" description="Low complexity" evidence="1">
    <location>
        <begin position="743"/>
        <end position="758"/>
    </location>
</feature>
<evidence type="ECO:0000313" key="2">
    <source>
        <dbReference type="EMBL" id="GJN93726.1"/>
    </source>
</evidence>
<reference evidence="2 3" key="1">
    <citation type="submission" date="2021-12" db="EMBL/GenBank/DDBJ databases">
        <title>High titer production of polyol ester of fatty acids by Rhodotorula paludigena BS15 towards product separation-free biomass refinery.</title>
        <authorList>
            <person name="Mano J."/>
            <person name="Ono H."/>
            <person name="Tanaka T."/>
            <person name="Naito K."/>
            <person name="Sushida H."/>
            <person name="Ike M."/>
            <person name="Tokuyasu K."/>
            <person name="Kitaoka M."/>
        </authorList>
    </citation>
    <scope>NUCLEOTIDE SEQUENCE [LARGE SCALE GENOMIC DNA]</scope>
    <source>
        <strain evidence="2 3">BS15</strain>
    </source>
</reference>
<protein>
    <recommendedName>
        <fullName evidence="4">Proteophosphoglycan ppg4</fullName>
    </recommendedName>
</protein>
<feature type="region of interest" description="Disordered" evidence="1">
    <location>
        <begin position="329"/>
        <end position="451"/>
    </location>
</feature>
<feature type="compositionally biased region" description="Basic and acidic residues" evidence="1">
    <location>
        <begin position="626"/>
        <end position="644"/>
    </location>
</feature>
<feature type="compositionally biased region" description="Low complexity" evidence="1">
    <location>
        <begin position="174"/>
        <end position="186"/>
    </location>
</feature>
<feature type="compositionally biased region" description="Polar residues" evidence="1">
    <location>
        <begin position="330"/>
        <end position="348"/>
    </location>
</feature>
<dbReference type="AlphaFoldDB" id="A0AAV5GN31"/>
<feature type="compositionally biased region" description="Polar residues" evidence="1">
    <location>
        <begin position="424"/>
        <end position="437"/>
    </location>
</feature>
<evidence type="ECO:0008006" key="4">
    <source>
        <dbReference type="Google" id="ProtNLM"/>
    </source>
</evidence>
<feature type="compositionally biased region" description="Low complexity" evidence="1">
    <location>
        <begin position="409"/>
        <end position="421"/>
    </location>
</feature>
<comment type="caution">
    <text evidence="2">The sequence shown here is derived from an EMBL/GenBank/DDBJ whole genome shotgun (WGS) entry which is preliminary data.</text>
</comment>
<feature type="region of interest" description="Disordered" evidence="1">
    <location>
        <begin position="672"/>
        <end position="692"/>
    </location>
</feature>
<accession>A0AAV5GN31</accession>
<feature type="compositionally biased region" description="Low complexity" evidence="1">
    <location>
        <begin position="124"/>
        <end position="134"/>
    </location>
</feature>
<evidence type="ECO:0000313" key="3">
    <source>
        <dbReference type="Proteomes" id="UP001342314"/>
    </source>
</evidence>
<dbReference type="Proteomes" id="UP001342314">
    <property type="component" value="Unassembled WGS sequence"/>
</dbReference>
<feature type="region of interest" description="Disordered" evidence="1">
    <location>
        <begin position="248"/>
        <end position="275"/>
    </location>
</feature>
<feature type="compositionally biased region" description="Low complexity" evidence="1">
    <location>
        <begin position="789"/>
        <end position="798"/>
    </location>
</feature>
<gene>
    <name evidence="2" type="ORF">Rhopal_006783-T1</name>
</gene>
<dbReference type="EMBL" id="BQKY01000015">
    <property type="protein sequence ID" value="GJN93726.1"/>
    <property type="molecule type" value="Genomic_DNA"/>
</dbReference>
<name>A0AAV5GN31_9BASI</name>